<accession>A0A0D0DXU2</accession>
<proteinExistence type="predicted"/>
<reference evidence="1 2" key="1">
    <citation type="submission" date="2014-04" db="EMBL/GenBank/DDBJ databases">
        <authorList>
            <consortium name="DOE Joint Genome Institute"/>
            <person name="Kuo A."/>
            <person name="Kohler A."/>
            <person name="Jargeat P."/>
            <person name="Nagy L.G."/>
            <person name="Floudas D."/>
            <person name="Copeland A."/>
            <person name="Barry K.W."/>
            <person name="Cichocki N."/>
            <person name="Veneault-Fourrey C."/>
            <person name="LaButti K."/>
            <person name="Lindquist E.A."/>
            <person name="Lipzen A."/>
            <person name="Lundell T."/>
            <person name="Morin E."/>
            <person name="Murat C."/>
            <person name="Sun H."/>
            <person name="Tunlid A."/>
            <person name="Henrissat B."/>
            <person name="Grigoriev I.V."/>
            <person name="Hibbett D.S."/>
            <person name="Martin F."/>
            <person name="Nordberg H.P."/>
            <person name="Cantor M.N."/>
            <person name="Hua S.X."/>
        </authorList>
    </citation>
    <scope>NUCLEOTIDE SEQUENCE [LARGE SCALE GENOMIC DNA]</scope>
    <source>
        <strain evidence="1 2">Ve08.2h10</strain>
    </source>
</reference>
<evidence type="ECO:0000313" key="1">
    <source>
        <dbReference type="EMBL" id="KIK91299.1"/>
    </source>
</evidence>
<name>A0A0D0DXU2_9AGAM</name>
<dbReference type="HOGENOM" id="CLU_1627631_0_0_1"/>
<protein>
    <submittedName>
        <fullName evidence="1">Uncharacterized protein</fullName>
    </submittedName>
</protein>
<reference evidence="2" key="2">
    <citation type="submission" date="2015-01" db="EMBL/GenBank/DDBJ databases">
        <title>Evolutionary Origins and Diversification of the Mycorrhizal Mutualists.</title>
        <authorList>
            <consortium name="DOE Joint Genome Institute"/>
            <consortium name="Mycorrhizal Genomics Consortium"/>
            <person name="Kohler A."/>
            <person name="Kuo A."/>
            <person name="Nagy L.G."/>
            <person name="Floudas D."/>
            <person name="Copeland A."/>
            <person name="Barry K.W."/>
            <person name="Cichocki N."/>
            <person name="Veneault-Fourrey C."/>
            <person name="LaButti K."/>
            <person name="Lindquist E.A."/>
            <person name="Lipzen A."/>
            <person name="Lundell T."/>
            <person name="Morin E."/>
            <person name="Murat C."/>
            <person name="Riley R."/>
            <person name="Ohm R."/>
            <person name="Sun H."/>
            <person name="Tunlid A."/>
            <person name="Henrissat B."/>
            <person name="Grigoriev I.V."/>
            <person name="Hibbett D.S."/>
            <person name="Martin F."/>
        </authorList>
    </citation>
    <scope>NUCLEOTIDE SEQUENCE [LARGE SCALE GENOMIC DNA]</scope>
    <source>
        <strain evidence="2">Ve08.2h10</strain>
    </source>
</reference>
<sequence>MLTLLSFSPPKFSVECAIALGIPLLGLQISQNGRKGKRRLLTNCLPPQFYLHHLHLLGCFSEFCLAILNSHPWLRLWSVWPPVSLPQCHILCCASQLCSSAAYSSSISLSCLYQVSFSAYPNLHFCLSLIFPILYLVSHFSYLDKHLTYLRISPSDSFHFDSL</sequence>
<dbReference type="EMBL" id="KN825403">
    <property type="protein sequence ID" value="KIK91299.1"/>
    <property type="molecule type" value="Genomic_DNA"/>
</dbReference>
<evidence type="ECO:0000313" key="2">
    <source>
        <dbReference type="Proteomes" id="UP000054538"/>
    </source>
</evidence>
<dbReference type="Proteomes" id="UP000054538">
    <property type="component" value="Unassembled WGS sequence"/>
</dbReference>
<dbReference type="InParanoid" id="A0A0D0DXU2"/>
<dbReference type="AlphaFoldDB" id="A0A0D0DXU2"/>
<gene>
    <name evidence="1" type="ORF">PAXRUDRAFT_638409</name>
</gene>
<organism evidence="1 2">
    <name type="scientific">Paxillus rubicundulus Ve08.2h10</name>
    <dbReference type="NCBI Taxonomy" id="930991"/>
    <lineage>
        <taxon>Eukaryota</taxon>
        <taxon>Fungi</taxon>
        <taxon>Dikarya</taxon>
        <taxon>Basidiomycota</taxon>
        <taxon>Agaricomycotina</taxon>
        <taxon>Agaricomycetes</taxon>
        <taxon>Agaricomycetidae</taxon>
        <taxon>Boletales</taxon>
        <taxon>Paxilineae</taxon>
        <taxon>Paxillaceae</taxon>
        <taxon>Paxillus</taxon>
    </lineage>
</organism>
<keyword evidence="2" id="KW-1185">Reference proteome</keyword>